<dbReference type="Proteomes" id="UP000812961">
    <property type="component" value="Unassembled WGS sequence"/>
</dbReference>
<evidence type="ECO:0000259" key="5">
    <source>
        <dbReference type="Pfam" id="PF04542"/>
    </source>
</evidence>
<accession>A0ABS7G9F6</accession>
<dbReference type="CDD" id="cd06171">
    <property type="entry name" value="Sigma70_r4"/>
    <property type="match status" value="1"/>
</dbReference>
<comment type="caution">
    <text evidence="7">The sequence shown here is derived from an EMBL/GenBank/DDBJ whole genome shotgun (WGS) entry which is preliminary data.</text>
</comment>
<dbReference type="InterPro" id="IPR013325">
    <property type="entry name" value="RNA_pol_sigma_r2"/>
</dbReference>
<dbReference type="Gene3D" id="1.10.10.10">
    <property type="entry name" value="Winged helix-like DNA-binding domain superfamily/Winged helix DNA-binding domain"/>
    <property type="match status" value="1"/>
</dbReference>
<proteinExistence type="inferred from homology"/>
<sequence length="198" mass="23110">MSADQQYEEKVLLSLIAKGDEAAFTKLYSYYQPRLLRYVSPFALGKEQAEEIVQEVLFRLWTRKETFVGVASLEGYLRRSARNLLLDIFRRQALEKKYMEQQGAVQHTQVSADDNLQLKEYHELAKQAIALLPQKQREVFILRHQQDMTLEEIAVYTNSSYDAVRKNLHRAVQFIKSFLKDHGEWVVCLVLLLLAECP</sequence>
<dbReference type="Pfam" id="PF04542">
    <property type="entry name" value="Sigma70_r2"/>
    <property type="match status" value="1"/>
</dbReference>
<dbReference type="SUPFAM" id="SSF88946">
    <property type="entry name" value="Sigma2 domain of RNA polymerase sigma factors"/>
    <property type="match status" value="1"/>
</dbReference>
<evidence type="ECO:0000256" key="1">
    <source>
        <dbReference type="ARBA" id="ARBA00010641"/>
    </source>
</evidence>
<evidence type="ECO:0000256" key="3">
    <source>
        <dbReference type="ARBA" id="ARBA00023082"/>
    </source>
</evidence>
<dbReference type="Pfam" id="PF08281">
    <property type="entry name" value="Sigma70_r4_2"/>
    <property type="match status" value="1"/>
</dbReference>
<keyword evidence="8" id="KW-1185">Reference proteome</keyword>
<evidence type="ECO:0000256" key="4">
    <source>
        <dbReference type="ARBA" id="ARBA00023163"/>
    </source>
</evidence>
<dbReference type="InterPro" id="IPR036388">
    <property type="entry name" value="WH-like_DNA-bd_sf"/>
</dbReference>
<dbReference type="NCBIfam" id="TIGR02937">
    <property type="entry name" value="sigma70-ECF"/>
    <property type="match status" value="1"/>
</dbReference>
<dbReference type="PANTHER" id="PTHR43133:SF46">
    <property type="entry name" value="RNA POLYMERASE SIGMA-70 FACTOR ECF SUBFAMILY"/>
    <property type="match status" value="1"/>
</dbReference>
<dbReference type="InterPro" id="IPR039425">
    <property type="entry name" value="RNA_pol_sigma-70-like"/>
</dbReference>
<comment type="similarity">
    <text evidence="1">Belongs to the sigma-70 factor family. ECF subfamily.</text>
</comment>
<evidence type="ECO:0000256" key="2">
    <source>
        <dbReference type="ARBA" id="ARBA00023015"/>
    </source>
</evidence>
<organism evidence="7 8">
    <name type="scientific">Chitinophaga rhizophila</name>
    <dbReference type="NCBI Taxonomy" id="2866212"/>
    <lineage>
        <taxon>Bacteria</taxon>
        <taxon>Pseudomonadati</taxon>
        <taxon>Bacteroidota</taxon>
        <taxon>Chitinophagia</taxon>
        <taxon>Chitinophagales</taxon>
        <taxon>Chitinophagaceae</taxon>
        <taxon>Chitinophaga</taxon>
    </lineage>
</organism>
<dbReference type="InterPro" id="IPR014284">
    <property type="entry name" value="RNA_pol_sigma-70_dom"/>
</dbReference>
<evidence type="ECO:0000313" key="7">
    <source>
        <dbReference type="EMBL" id="MBW8683765.1"/>
    </source>
</evidence>
<dbReference type="InterPro" id="IPR007627">
    <property type="entry name" value="RNA_pol_sigma70_r2"/>
</dbReference>
<dbReference type="RefSeq" id="WP_220248975.1">
    <property type="nucleotide sequence ID" value="NZ_JAICCF010000001.1"/>
</dbReference>
<keyword evidence="3" id="KW-0731">Sigma factor</keyword>
<feature type="domain" description="RNA polymerase sigma-70 region 2" evidence="5">
    <location>
        <begin position="27"/>
        <end position="93"/>
    </location>
</feature>
<evidence type="ECO:0000259" key="6">
    <source>
        <dbReference type="Pfam" id="PF08281"/>
    </source>
</evidence>
<reference evidence="7 8" key="1">
    <citation type="submission" date="2021-08" db="EMBL/GenBank/DDBJ databases">
        <title>The genome sequence of Chitinophaga sp. B61.</title>
        <authorList>
            <person name="Zhang X."/>
        </authorList>
    </citation>
    <scope>NUCLEOTIDE SEQUENCE [LARGE SCALE GENOMIC DNA]</scope>
    <source>
        <strain evidence="7 8">B61</strain>
    </source>
</reference>
<dbReference type="SUPFAM" id="SSF88659">
    <property type="entry name" value="Sigma3 and sigma4 domains of RNA polymerase sigma factors"/>
    <property type="match status" value="1"/>
</dbReference>
<name>A0ABS7G9F6_9BACT</name>
<feature type="domain" description="RNA polymerase sigma factor 70 region 4 type 2" evidence="6">
    <location>
        <begin position="125"/>
        <end position="173"/>
    </location>
</feature>
<dbReference type="Gene3D" id="1.10.1740.10">
    <property type="match status" value="1"/>
</dbReference>
<evidence type="ECO:0000313" key="8">
    <source>
        <dbReference type="Proteomes" id="UP000812961"/>
    </source>
</evidence>
<keyword evidence="4" id="KW-0804">Transcription</keyword>
<protein>
    <submittedName>
        <fullName evidence="7">Sigma-70 family RNA polymerase sigma factor</fullName>
    </submittedName>
</protein>
<keyword evidence="2" id="KW-0805">Transcription regulation</keyword>
<dbReference type="EMBL" id="JAICCF010000001">
    <property type="protein sequence ID" value="MBW8683765.1"/>
    <property type="molecule type" value="Genomic_DNA"/>
</dbReference>
<dbReference type="InterPro" id="IPR013324">
    <property type="entry name" value="RNA_pol_sigma_r3/r4-like"/>
</dbReference>
<dbReference type="PANTHER" id="PTHR43133">
    <property type="entry name" value="RNA POLYMERASE ECF-TYPE SIGMA FACTO"/>
    <property type="match status" value="1"/>
</dbReference>
<dbReference type="InterPro" id="IPR013249">
    <property type="entry name" value="RNA_pol_sigma70_r4_t2"/>
</dbReference>
<gene>
    <name evidence="7" type="ORF">K1Y79_05420</name>
</gene>